<dbReference type="PANTHER" id="PTHR47718:SF13">
    <property type="entry name" value="OS09G0290500 PROTEIN"/>
    <property type="match status" value="1"/>
</dbReference>
<proteinExistence type="predicted"/>
<dbReference type="AlphaFoldDB" id="A0A0B2RIY0"/>
<gene>
    <name evidence="1" type="ORF">glysoja_035913</name>
</gene>
<organism evidence="1">
    <name type="scientific">Glycine soja</name>
    <name type="common">Wild soybean</name>
    <dbReference type="NCBI Taxonomy" id="3848"/>
    <lineage>
        <taxon>Eukaryota</taxon>
        <taxon>Viridiplantae</taxon>
        <taxon>Streptophyta</taxon>
        <taxon>Embryophyta</taxon>
        <taxon>Tracheophyta</taxon>
        <taxon>Spermatophyta</taxon>
        <taxon>Magnoliopsida</taxon>
        <taxon>eudicotyledons</taxon>
        <taxon>Gunneridae</taxon>
        <taxon>Pentapetalae</taxon>
        <taxon>rosids</taxon>
        <taxon>fabids</taxon>
        <taxon>Fabales</taxon>
        <taxon>Fabaceae</taxon>
        <taxon>Papilionoideae</taxon>
        <taxon>50 kb inversion clade</taxon>
        <taxon>NPAAA clade</taxon>
        <taxon>indigoferoid/millettioid clade</taxon>
        <taxon>Phaseoleae</taxon>
        <taxon>Glycine</taxon>
        <taxon>Glycine subgen. Soja</taxon>
    </lineage>
</organism>
<evidence type="ECO:0008006" key="2">
    <source>
        <dbReference type="Google" id="ProtNLM"/>
    </source>
</evidence>
<reference evidence="1" key="1">
    <citation type="submission" date="2014-07" db="EMBL/GenBank/DDBJ databases">
        <title>Identification of a novel salt tolerance gene in wild soybean by whole-genome sequencing.</title>
        <authorList>
            <person name="Lam H.-M."/>
            <person name="Qi X."/>
            <person name="Li M.-W."/>
            <person name="Liu X."/>
            <person name="Xie M."/>
            <person name="Ni M."/>
            <person name="Xu X."/>
        </authorList>
    </citation>
    <scope>NUCLEOTIDE SEQUENCE [LARGE SCALE GENOMIC DNA]</scope>
    <source>
        <tissue evidence="1">Root</tissue>
    </source>
</reference>
<dbReference type="PANTHER" id="PTHR47718">
    <property type="entry name" value="OS01G0519700 PROTEIN"/>
    <property type="match status" value="1"/>
</dbReference>
<accession>A0A0B2RIY0</accession>
<sequence>MFCVHVHTVTGQWYVTMLNFDHKHEMLDAKRCALLPARRKMTTTDIIKIQNFQKVGIRPSHMYGAFANTSGYENVRVFRKEIYNQVERQR</sequence>
<dbReference type="EMBL" id="KN650452">
    <property type="protein sequence ID" value="KHN31918.1"/>
    <property type="molecule type" value="Genomic_DNA"/>
</dbReference>
<protein>
    <recommendedName>
        <fullName evidence="2">Protein FAR1-RELATED SEQUENCE</fullName>
    </recommendedName>
</protein>
<evidence type="ECO:0000313" key="1">
    <source>
        <dbReference type="EMBL" id="KHN31918.1"/>
    </source>
</evidence>
<name>A0A0B2RIY0_GLYSO</name>
<dbReference type="Proteomes" id="UP000053555">
    <property type="component" value="Unassembled WGS sequence"/>
</dbReference>